<gene>
    <name evidence="1" type="ORF">NCTC1542_04981</name>
</gene>
<protein>
    <submittedName>
        <fullName evidence="1">Uncharacterized protein</fullName>
    </submittedName>
</protein>
<organism evidence="1 2">
    <name type="scientific">Mycolicibacterium fortuitum</name>
    <name type="common">Mycobacterium fortuitum</name>
    <dbReference type="NCBI Taxonomy" id="1766"/>
    <lineage>
        <taxon>Bacteria</taxon>
        <taxon>Bacillati</taxon>
        <taxon>Actinomycetota</taxon>
        <taxon>Actinomycetes</taxon>
        <taxon>Mycobacteriales</taxon>
        <taxon>Mycobacteriaceae</taxon>
        <taxon>Mycolicibacterium</taxon>
    </lineage>
</organism>
<accession>A0A378V107</accession>
<evidence type="ECO:0000313" key="2">
    <source>
        <dbReference type="Proteomes" id="UP000255389"/>
    </source>
</evidence>
<reference evidence="1 2" key="1">
    <citation type="submission" date="2018-06" db="EMBL/GenBank/DDBJ databases">
        <authorList>
            <consortium name="Pathogen Informatics"/>
            <person name="Doyle S."/>
        </authorList>
    </citation>
    <scope>NUCLEOTIDE SEQUENCE [LARGE SCALE GENOMIC DNA]</scope>
    <source>
        <strain evidence="1 2">NCTC1542</strain>
    </source>
</reference>
<dbReference type="Proteomes" id="UP000255389">
    <property type="component" value="Unassembled WGS sequence"/>
</dbReference>
<dbReference type="EMBL" id="UGQY01000004">
    <property type="protein sequence ID" value="SUA03497.1"/>
    <property type="molecule type" value="Genomic_DNA"/>
</dbReference>
<dbReference type="AlphaFoldDB" id="A0A378V107"/>
<sequence length="68" mass="7831">MMLLRNRFARLAVVKYRPMCQSILIRHQTFAACVSRRQQSTATAATYSIRSLLTFARTRRVAVSTWPA</sequence>
<evidence type="ECO:0000313" key="1">
    <source>
        <dbReference type="EMBL" id="SUA03497.1"/>
    </source>
</evidence>
<proteinExistence type="predicted"/>
<name>A0A378V107_MYCFO</name>